<gene>
    <name evidence="6" type="primary">gms1_2</name>
    <name evidence="6" type="ORF">SEUCBS140593_008788</name>
</gene>
<keyword evidence="3 5" id="KW-1133">Transmembrane helix</keyword>
<comment type="subcellular location">
    <subcellularLocation>
        <location evidence="1">Membrane</location>
        <topology evidence="1">Multi-pass membrane protein</topology>
    </subcellularLocation>
</comment>
<dbReference type="Gene3D" id="3.10.490.10">
    <property type="entry name" value="Gamma-glutamyl cyclotransferase-like"/>
    <property type="match status" value="1"/>
</dbReference>
<dbReference type="SUPFAM" id="SSF103481">
    <property type="entry name" value="Multidrug resistance efflux transporter EmrE"/>
    <property type="match status" value="1"/>
</dbReference>
<accession>A0ABP0CPI3</accession>
<evidence type="ECO:0000256" key="4">
    <source>
        <dbReference type="ARBA" id="ARBA00023136"/>
    </source>
</evidence>
<dbReference type="InterPro" id="IPR013024">
    <property type="entry name" value="GGCT-like"/>
</dbReference>
<evidence type="ECO:0000256" key="5">
    <source>
        <dbReference type="SAM" id="Phobius"/>
    </source>
</evidence>
<evidence type="ECO:0000256" key="2">
    <source>
        <dbReference type="ARBA" id="ARBA00022692"/>
    </source>
</evidence>
<keyword evidence="7" id="KW-1185">Reference proteome</keyword>
<dbReference type="EMBL" id="CAWUHD010000129">
    <property type="protein sequence ID" value="CAK7233995.1"/>
    <property type="molecule type" value="Genomic_DNA"/>
</dbReference>
<dbReference type="InterPro" id="IPR007271">
    <property type="entry name" value="Nuc_sug_transpt"/>
</dbReference>
<organism evidence="6 7">
    <name type="scientific">Sporothrix eucalyptigena</name>
    <dbReference type="NCBI Taxonomy" id="1812306"/>
    <lineage>
        <taxon>Eukaryota</taxon>
        <taxon>Fungi</taxon>
        <taxon>Dikarya</taxon>
        <taxon>Ascomycota</taxon>
        <taxon>Pezizomycotina</taxon>
        <taxon>Sordariomycetes</taxon>
        <taxon>Sordariomycetidae</taxon>
        <taxon>Ophiostomatales</taxon>
        <taxon>Ophiostomataceae</taxon>
        <taxon>Sporothrix</taxon>
    </lineage>
</organism>
<dbReference type="CDD" id="cd06661">
    <property type="entry name" value="GGCT_like"/>
    <property type="match status" value="1"/>
</dbReference>
<feature type="transmembrane region" description="Helical" evidence="5">
    <location>
        <begin position="300"/>
        <end position="320"/>
    </location>
</feature>
<comment type="caution">
    <text evidence="6">The sequence shown here is derived from an EMBL/GenBank/DDBJ whole genome shotgun (WGS) entry which is preliminary data.</text>
</comment>
<feature type="transmembrane region" description="Helical" evidence="5">
    <location>
        <begin position="327"/>
        <end position="345"/>
    </location>
</feature>
<dbReference type="InterPro" id="IPR037185">
    <property type="entry name" value="EmrE-like"/>
</dbReference>
<evidence type="ECO:0000256" key="3">
    <source>
        <dbReference type="ARBA" id="ARBA00022989"/>
    </source>
</evidence>
<reference evidence="6 7" key="1">
    <citation type="submission" date="2024-01" db="EMBL/GenBank/DDBJ databases">
        <authorList>
            <person name="Allen C."/>
            <person name="Tagirdzhanova G."/>
        </authorList>
    </citation>
    <scope>NUCLEOTIDE SEQUENCE [LARGE SCALE GENOMIC DNA]</scope>
</reference>
<dbReference type="NCBIfam" id="TIGR00803">
    <property type="entry name" value="nst"/>
    <property type="match status" value="2"/>
</dbReference>
<evidence type="ECO:0000256" key="1">
    <source>
        <dbReference type="ARBA" id="ARBA00004141"/>
    </source>
</evidence>
<sequence>MSLIFLVLQNSTLITVMHRSRMVPSEPGRRRYLVSTAMLLVELIKLVVSLAIDCRAHIRAAKGTRSSSKSVPQSINTLCLVYESVYQSLFSSGSWMLILPAGLYALQTRLVYIAVSNMETVPFQVTYQLKILTTVLFSIIMVQRVISPRQWMALVLLTLGVAIVQIAESSPTSLPSRSMVNLGGWLTQLGGQGTNSSLPTATMPIGAAPTHAAGAVAAVRHRMNTSKGFVAAITAAFISGFTGVYFEKLIKESRVSVSLWTRNAQLSFYSLFPIAILGVFLKDGTAIAKHGFFVGYGPTVWATIILQALGGILVAICITYSDNVAKNLAASFSIVVSYVANSVLFDEPMTLNSTIGISTVLFSLYLYQSRNSRPTNAPLLPIDKDGTTYVGRAILYDYRWQINQRGYANVVHDLCGQQDAEDVTISADSDNNTEGTRPCVHGLVYLLDENSKDRAILDLYEGVHSGAYSKAYLDVELYSAPERLQILARSIVLPKGDELTKLHAEMEASDAANKRTEQGVLVYPSTYFTDSGKPGPEYQKRIINSIKDAMTLCNVEDEELRTTV</sequence>
<feature type="transmembrane region" description="Helical" evidence="5">
    <location>
        <begin position="351"/>
        <end position="367"/>
    </location>
</feature>
<name>A0ABP0CPI3_9PEZI</name>
<evidence type="ECO:0000313" key="7">
    <source>
        <dbReference type="Proteomes" id="UP001642482"/>
    </source>
</evidence>
<dbReference type="Proteomes" id="UP001642482">
    <property type="component" value="Unassembled WGS sequence"/>
</dbReference>
<protein>
    <submittedName>
        <fullName evidence="6">UDP-galactose transporter Gms1</fullName>
    </submittedName>
</protein>
<keyword evidence="2 5" id="KW-0812">Transmembrane</keyword>
<evidence type="ECO:0000313" key="6">
    <source>
        <dbReference type="EMBL" id="CAK7233995.1"/>
    </source>
</evidence>
<proteinExistence type="predicted"/>
<feature type="transmembrane region" description="Helical" evidence="5">
    <location>
        <begin position="266"/>
        <end position="288"/>
    </location>
</feature>
<dbReference type="Pfam" id="PF04142">
    <property type="entry name" value="Nuc_sug_transp"/>
    <property type="match status" value="1"/>
</dbReference>
<keyword evidence="4 5" id="KW-0472">Membrane</keyword>
<feature type="transmembrane region" description="Helical" evidence="5">
    <location>
        <begin position="228"/>
        <end position="246"/>
    </location>
</feature>
<dbReference type="PANTHER" id="PTHR10231">
    <property type="entry name" value="NUCLEOTIDE-SUGAR TRANSMEMBRANE TRANSPORTER"/>
    <property type="match status" value="1"/>
</dbReference>